<dbReference type="EMBL" id="QZKI01000121">
    <property type="protein sequence ID" value="RJP65939.1"/>
    <property type="molecule type" value="Genomic_DNA"/>
</dbReference>
<comment type="caution">
    <text evidence="3">The sequence shown here is derived from an EMBL/GenBank/DDBJ whole genome shotgun (WGS) entry which is preliminary data.</text>
</comment>
<dbReference type="AlphaFoldDB" id="A0A419ER92"/>
<keyword evidence="1" id="KW-1133">Transmembrane helix</keyword>
<feature type="transmembrane region" description="Helical" evidence="1">
    <location>
        <begin position="20"/>
        <end position="41"/>
    </location>
</feature>
<protein>
    <recommendedName>
        <fullName evidence="2">DUF6795 domain-containing protein</fullName>
    </recommendedName>
</protein>
<reference evidence="3 4" key="1">
    <citation type="journal article" date="2017" name="ISME J.">
        <title>Energy and carbon metabolisms in a deep terrestrial subsurface fluid microbial community.</title>
        <authorList>
            <person name="Momper L."/>
            <person name="Jungbluth S.P."/>
            <person name="Lee M.D."/>
            <person name="Amend J.P."/>
        </authorList>
    </citation>
    <scope>NUCLEOTIDE SEQUENCE [LARGE SCALE GENOMIC DNA]</scope>
    <source>
        <strain evidence="3">SURF_17</strain>
    </source>
</reference>
<dbReference type="InterPro" id="IPR046474">
    <property type="entry name" value="DUF6795"/>
</dbReference>
<sequence>MLAKVCSSPALGVNVRKTRILRCLIAAVIPLVLSACAVNVLPIPHVATVVPSIEGRITEDGVPVANRTIIYHWEKTEEGWMYTAETTTSPEGYFSFPSKSRFRLVEIIVVAADCKYAYKLTIKDSDGDMPLIEDYFFQACNAPPSQLKATCDLGLHDEDKCEVIKAWMPQGEE</sequence>
<keyword evidence="1" id="KW-0472">Membrane</keyword>
<dbReference type="Proteomes" id="UP000285961">
    <property type="component" value="Unassembled WGS sequence"/>
</dbReference>
<dbReference type="Pfam" id="PF20598">
    <property type="entry name" value="DUF6795"/>
    <property type="match status" value="1"/>
</dbReference>
<accession>A0A419ER92</accession>
<proteinExistence type="predicted"/>
<evidence type="ECO:0000256" key="1">
    <source>
        <dbReference type="SAM" id="Phobius"/>
    </source>
</evidence>
<feature type="domain" description="DUF6795" evidence="2">
    <location>
        <begin position="53"/>
        <end position="103"/>
    </location>
</feature>
<evidence type="ECO:0000313" key="4">
    <source>
        <dbReference type="Proteomes" id="UP000285961"/>
    </source>
</evidence>
<name>A0A419ER92_9BACT</name>
<gene>
    <name evidence="3" type="ORF">C4532_17085</name>
</gene>
<keyword evidence="1" id="KW-0812">Transmembrane</keyword>
<evidence type="ECO:0000259" key="2">
    <source>
        <dbReference type="Pfam" id="PF20598"/>
    </source>
</evidence>
<evidence type="ECO:0000313" key="3">
    <source>
        <dbReference type="EMBL" id="RJP65939.1"/>
    </source>
</evidence>
<organism evidence="3 4">
    <name type="scientific">Candidatus Abyssobacteria bacterium SURF_17</name>
    <dbReference type="NCBI Taxonomy" id="2093361"/>
    <lineage>
        <taxon>Bacteria</taxon>
        <taxon>Pseudomonadati</taxon>
        <taxon>Candidatus Hydrogenedentota</taxon>
        <taxon>Candidatus Abyssobacteria</taxon>
    </lineage>
</organism>